<reference evidence="1" key="1">
    <citation type="journal article" date="2022" name="Cell">
        <title>Design, construction, and in vivo augmentation of a complex gut microbiome.</title>
        <authorList>
            <person name="Cheng A.G."/>
            <person name="Ho P.Y."/>
            <person name="Aranda-Diaz A."/>
            <person name="Jain S."/>
            <person name="Yu F.B."/>
            <person name="Meng X."/>
            <person name="Wang M."/>
            <person name="Iakiviak M."/>
            <person name="Nagashima K."/>
            <person name="Zhao A."/>
            <person name="Murugkar P."/>
            <person name="Patil A."/>
            <person name="Atabakhsh K."/>
            <person name="Weakley A."/>
            <person name="Yan J."/>
            <person name="Brumbaugh A.R."/>
            <person name="Higginbottom S."/>
            <person name="Dimas A."/>
            <person name="Shiver A.L."/>
            <person name="Deutschbauer A."/>
            <person name="Neff N."/>
            <person name="Sonnenburg J.L."/>
            <person name="Huang K.C."/>
            <person name="Fischbach M.A."/>
        </authorList>
    </citation>
    <scope>NUCLEOTIDE SEQUENCE</scope>
    <source>
        <strain evidence="1">DSM 19829</strain>
    </source>
</reference>
<accession>A0ABY5VHY6</accession>
<organism evidence="1 2">
    <name type="scientific">Ruminococcus gauvreauii</name>
    <dbReference type="NCBI Taxonomy" id="438033"/>
    <lineage>
        <taxon>Bacteria</taxon>
        <taxon>Bacillati</taxon>
        <taxon>Bacillota</taxon>
        <taxon>Clostridia</taxon>
        <taxon>Eubacteriales</taxon>
        <taxon>Oscillospiraceae</taxon>
        <taxon>Ruminococcus</taxon>
    </lineage>
</organism>
<proteinExistence type="predicted"/>
<evidence type="ECO:0000313" key="1">
    <source>
        <dbReference type="EMBL" id="UWP59803.1"/>
    </source>
</evidence>
<evidence type="ECO:0000313" key="2">
    <source>
        <dbReference type="Proteomes" id="UP001060164"/>
    </source>
</evidence>
<dbReference type="RefSeq" id="WP_028528916.1">
    <property type="nucleotide sequence ID" value="NZ_CABLBR010000017.1"/>
</dbReference>
<sequence>MRIDLTDILAREGKTEELETALEIGVFKTRDGEYPIIERSPVRLCIAHNASQVLEITADCDVVIEIPCARCLEPVRTSFEIHAVREVDMKLTDEEREEMLDDGGYIEGKTLDVDALMHNEILFDWPMQVLCSEDCKGICMTCGANLNQTSCDCDTASLDPRMAAISDIFRKFKEV</sequence>
<protein>
    <submittedName>
        <fullName evidence="1">DUF177 domain-containing protein</fullName>
    </submittedName>
</protein>
<dbReference type="EMBL" id="CP102290">
    <property type="protein sequence ID" value="UWP59803.1"/>
    <property type="molecule type" value="Genomic_DNA"/>
</dbReference>
<name>A0ABY5VHY6_9FIRM</name>
<keyword evidence="2" id="KW-1185">Reference proteome</keyword>
<dbReference type="InterPro" id="IPR003772">
    <property type="entry name" value="YceD"/>
</dbReference>
<dbReference type="Proteomes" id="UP001060164">
    <property type="component" value="Chromosome"/>
</dbReference>
<gene>
    <name evidence="1" type="ORF">NQ502_01700</name>
</gene>
<dbReference type="Pfam" id="PF02620">
    <property type="entry name" value="YceD"/>
    <property type="match status" value="1"/>
</dbReference>